<dbReference type="GO" id="GO:0008801">
    <property type="term" value="F:beta-phosphoglucomutase activity"/>
    <property type="evidence" value="ECO:0007669"/>
    <property type="project" value="UniProtKB-EC"/>
</dbReference>
<comment type="cofactor">
    <cofactor evidence="1">
        <name>Mg(2+)</name>
        <dbReference type="ChEBI" id="CHEBI:18420"/>
    </cofactor>
</comment>
<evidence type="ECO:0000256" key="9">
    <source>
        <dbReference type="ARBA" id="ARBA00044968"/>
    </source>
</evidence>
<gene>
    <name evidence="11" type="primary">ycjU</name>
    <name evidence="11" type="ORF">Mal52_38490</name>
</gene>
<dbReference type="InterPro" id="IPR023214">
    <property type="entry name" value="HAD_sf"/>
</dbReference>
<dbReference type="Pfam" id="PF00702">
    <property type="entry name" value="Hydrolase"/>
    <property type="match status" value="1"/>
</dbReference>
<dbReference type="EC" id="5.4.2.6" evidence="9"/>
<accession>A0A517ZSG9</accession>
<comment type="catalytic activity">
    <reaction evidence="8">
        <text>beta-D-glucose 1-phosphate = beta-D-glucose 6-phosphate</text>
        <dbReference type="Rhea" id="RHEA:20113"/>
        <dbReference type="ChEBI" id="CHEBI:57684"/>
        <dbReference type="ChEBI" id="CHEBI:58247"/>
        <dbReference type="EC" id="5.4.2.6"/>
    </reaction>
</comment>
<dbReference type="InterPro" id="IPR036412">
    <property type="entry name" value="HAD-like_sf"/>
</dbReference>
<organism evidence="11 12">
    <name type="scientific">Symmachiella dynata</name>
    <dbReference type="NCBI Taxonomy" id="2527995"/>
    <lineage>
        <taxon>Bacteria</taxon>
        <taxon>Pseudomonadati</taxon>
        <taxon>Planctomycetota</taxon>
        <taxon>Planctomycetia</taxon>
        <taxon>Planctomycetales</taxon>
        <taxon>Planctomycetaceae</taxon>
        <taxon>Symmachiella</taxon>
    </lineage>
</organism>
<dbReference type="AlphaFoldDB" id="A0A517ZSG9"/>
<dbReference type="InterPro" id="IPR006439">
    <property type="entry name" value="HAD-SF_hydro_IA"/>
</dbReference>
<name>A0A517ZSG9_9PLAN</name>
<evidence type="ECO:0000256" key="8">
    <source>
        <dbReference type="ARBA" id="ARBA00044926"/>
    </source>
</evidence>
<dbReference type="KEGG" id="sdyn:Mal52_38490"/>
<protein>
    <recommendedName>
        <fullName evidence="10">Beta-phosphoglucomutase</fullName>
        <ecNumber evidence="9">5.4.2.6</ecNumber>
    </recommendedName>
</protein>
<dbReference type="GO" id="GO:0046872">
    <property type="term" value="F:metal ion binding"/>
    <property type="evidence" value="ECO:0007669"/>
    <property type="project" value="UniProtKB-KW"/>
</dbReference>
<dbReference type="PANTHER" id="PTHR46193:SF18">
    <property type="entry name" value="HEXITOL PHOSPHATASE B"/>
    <property type="match status" value="1"/>
</dbReference>
<evidence type="ECO:0000256" key="2">
    <source>
        <dbReference type="ARBA" id="ARBA00006171"/>
    </source>
</evidence>
<dbReference type="SUPFAM" id="SSF56784">
    <property type="entry name" value="HAD-like"/>
    <property type="match status" value="1"/>
</dbReference>
<dbReference type="RefSeq" id="WP_145377740.1">
    <property type="nucleotide sequence ID" value="NZ_CP036276.1"/>
</dbReference>
<dbReference type="NCBIfam" id="TIGR01509">
    <property type="entry name" value="HAD-SF-IA-v3"/>
    <property type="match status" value="1"/>
</dbReference>
<dbReference type="PANTHER" id="PTHR46193">
    <property type="entry name" value="6-PHOSPHOGLUCONATE PHOSPHATASE"/>
    <property type="match status" value="1"/>
</dbReference>
<reference evidence="11 12" key="1">
    <citation type="submission" date="2019-02" db="EMBL/GenBank/DDBJ databases">
        <title>Deep-cultivation of Planctomycetes and their phenomic and genomic characterization uncovers novel biology.</title>
        <authorList>
            <person name="Wiegand S."/>
            <person name="Jogler M."/>
            <person name="Boedeker C."/>
            <person name="Pinto D."/>
            <person name="Vollmers J."/>
            <person name="Rivas-Marin E."/>
            <person name="Kohn T."/>
            <person name="Peeters S.H."/>
            <person name="Heuer A."/>
            <person name="Rast P."/>
            <person name="Oberbeckmann S."/>
            <person name="Bunk B."/>
            <person name="Jeske O."/>
            <person name="Meyerdierks A."/>
            <person name="Storesund J.E."/>
            <person name="Kallscheuer N."/>
            <person name="Luecker S."/>
            <person name="Lage O.M."/>
            <person name="Pohl T."/>
            <person name="Merkel B.J."/>
            <person name="Hornburger P."/>
            <person name="Mueller R.-W."/>
            <person name="Bruemmer F."/>
            <person name="Labrenz M."/>
            <person name="Spormann A.M."/>
            <person name="Op den Camp H."/>
            <person name="Overmann J."/>
            <person name="Amann R."/>
            <person name="Jetten M.S.M."/>
            <person name="Mascher T."/>
            <person name="Medema M.H."/>
            <person name="Devos D.P."/>
            <person name="Kaster A.-K."/>
            <person name="Ovreas L."/>
            <person name="Rohde M."/>
            <person name="Galperin M.Y."/>
            <person name="Jogler C."/>
        </authorList>
    </citation>
    <scope>NUCLEOTIDE SEQUENCE [LARGE SCALE GENOMIC DNA]</scope>
    <source>
        <strain evidence="11 12">Mal52</strain>
    </source>
</reference>
<evidence type="ECO:0000256" key="3">
    <source>
        <dbReference type="ARBA" id="ARBA00022553"/>
    </source>
</evidence>
<keyword evidence="7" id="KW-0119">Carbohydrate metabolism</keyword>
<dbReference type="InterPro" id="IPR010976">
    <property type="entry name" value="B-phosphoglucomutase_hydrolase"/>
</dbReference>
<keyword evidence="6 11" id="KW-0413">Isomerase</keyword>
<evidence type="ECO:0000313" key="12">
    <source>
        <dbReference type="Proteomes" id="UP000319383"/>
    </source>
</evidence>
<dbReference type="NCBIfam" id="TIGR02009">
    <property type="entry name" value="PGMB-YQAB-SF"/>
    <property type="match status" value="1"/>
</dbReference>
<evidence type="ECO:0000313" key="11">
    <source>
        <dbReference type="EMBL" id="QDU45355.1"/>
    </source>
</evidence>
<dbReference type="EMBL" id="CP036276">
    <property type="protein sequence ID" value="QDU45355.1"/>
    <property type="molecule type" value="Genomic_DNA"/>
</dbReference>
<evidence type="ECO:0000256" key="7">
    <source>
        <dbReference type="ARBA" id="ARBA00023277"/>
    </source>
</evidence>
<comment type="similarity">
    <text evidence="2">Belongs to the HAD-like hydrolase superfamily. CbbY/CbbZ/Gph/YieH family.</text>
</comment>
<dbReference type="Gene3D" id="3.40.50.1000">
    <property type="entry name" value="HAD superfamily/HAD-like"/>
    <property type="match status" value="1"/>
</dbReference>
<dbReference type="SFLD" id="SFLDS00003">
    <property type="entry name" value="Haloacid_Dehalogenase"/>
    <property type="match status" value="1"/>
</dbReference>
<dbReference type="Proteomes" id="UP000319383">
    <property type="component" value="Chromosome"/>
</dbReference>
<evidence type="ECO:0000256" key="4">
    <source>
        <dbReference type="ARBA" id="ARBA00022723"/>
    </source>
</evidence>
<evidence type="ECO:0000256" key="1">
    <source>
        <dbReference type="ARBA" id="ARBA00001946"/>
    </source>
</evidence>
<dbReference type="InterPro" id="IPR051600">
    <property type="entry name" value="Beta-PGM-like"/>
</dbReference>
<proteinExistence type="inferred from homology"/>
<sequence length="224" mass="24318">MSDFPAVIFDMDGVLVDSYDAHYESWQRLAAERGFEFTRAQFLTTFGRVSREVIVECGLLDDPTPEAVAEIDDAKELHFRDILREDFRAMDGARELIDALAAEGIPIAVGSSGPLENVDLVIDLLSKRDHLKAVVTARDVTRGKPHPEVFLKAAAGLEVEPGNCVVIEDAQAGIAAAHAASMVCIALVSAGHTDEELSAADQVVHSLRDLSPASIRDTFQQHIQ</sequence>
<dbReference type="Gene3D" id="1.10.150.240">
    <property type="entry name" value="Putative phosphatase, domain 2"/>
    <property type="match status" value="1"/>
</dbReference>
<dbReference type="SFLD" id="SFLDG01135">
    <property type="entry name" value="C1.5.6:_HAD__Beta-PGM__Phospha"/>
    <property type="match status" value="1"/>
</dbReference>
<evidence type="ECO:0000256" key="6">
    <source>
        <dbReference type="ARBA" id="ARBA00023235"/>
    </source>
</evidence>
<dbReference type="InterPro" id="IPR023198">
    <property type="entry name" value="PGP-like_dom2"/>
</dbReference>
<keyword evidence="4" id="KW-0479">Metal-binding</keyword>
<evidence type="ECO:0000256" key="5">
    <source>
        <dbReference type="ARBA" id="ARBA00022842"/>
    </source>
</evidence>
<evidence type="ECO:0000256" key="10">
    <source>
        <dbReference type="ARBA" id="ARBA00044991"/>
    </source>
</evidence>
<keyword evidence="12" id="KW-1185">Reference proteome</keyword>
<keyword evidence="3" id="KW-0597">Phosphoprotein</keyword>
<keyword evidence="5" id="KW-0460">Magnesium</keyword>
<dbReference type="SFLD" id="SFLDG01129">
    <property type="entry name" value="C1.5:_HAD__Beta-PGM__Phosphata"/>
    <property type="match status" value="1"/>
</dbReference>